<dbReference type="SUPFAM" id="SSF55486">
    <property type="entry name" value="Metalloproteases ('zincins'), catalytic domain"/>
    <property type="match status" value="1"/>
</dbReference>
<reference evidence="1" key="1">
    <citation type="submission" date="2020-05" db="EMBL/GenBank/DDBJ databases">
        <authorList>
            <person name="Chiriac C."/>
            <person name="Salcher M."/>
            <person name="Ghai R."/>
            <person name="Kavagutti S V."/>
        </authorList>
    </citation>
    <scope>NUCLEOTIDE SEQUENCE</scope>
</reference>
<name>A0A6J7IKP1_9ZZZZ</name>
<dbReference type="EMBL" id="CAFBNB010000112">
    <property type="protein sequence ID" value="CAB4930902.1"/>
    <property type="molecule type" value="Genomic_DNA"/>
</dbReference>
<gene>
    <name evidence="1" type="ORF">UFOPK3720_00710</name>
</gene>
<protein>
    <submittedName>
        <fullName evidence="1">Unannotated protein</fullName>
    </submittedName>
</protein>
<proteinExistence type="predicted"/>
<organism evidence="1">
    <name type="scientific">freshwater metagenome</name>
    <dbReference type="NCBI Taxonomy" id="449393"/>
    <lineage>
        <taxon>unclassified sequences</taxon>
        <taxon>metagenomes</taxon>
        <taxon>ecological metagenomes</taxon>
    </lineage>
</organism>
<sequence length="451" mass="47370">MASACNRTVTKAWNAAPRIARINARAVGNHVLAYAPECHMSGLGDFRAGFGVMYIGMEDPEGAMLAHEFGHNLGLLHANTLECRAGYKITSFARWCTESEYGNWSGVMGNGPSLEDGVRVGPIAQVAMTGRVINIPSSGARTITLSATSKGMQAAVLRSRFGAIYLGANHARPSLYGFYNSKGSIDVQPTLSHLQAQVHTAAGSGRLRFPEVASITLPEPDGLELGCAWDVPGTNRRVVVVGADRDSVTIRVTTRTQTIAVPSTPVLSMPPDGTFPDRAPWLLEWSAPAADAGAFIVTSQGEILARVAGSARSAIIPAGSVPWTGDDTMPSFRVMAVGASGGVSESAPITVAPVNPALSFSPSATESAPAVISAPVTMSWAITPAVYSGFVKSWRIEYAGTTIELPAAQTSITIDPAAARDPDDTYVRVTGTDGDGKVLIKDYFVFTTSAR</sequence>
<accession>A0A6J7IKP1</accession>
<evidence type="ECO:0000313" key="1">
    <source>
        <dbReference type="EMBL" id="CAB4930902.1"/>
    </source>
</evidence>
<dbReference type="AlphaFoldDB" id="A0A6J7IKP1"/>